<feature type="transmembrane region" description="Helical" evidence="1">
    <location>
        <begin position="364"/>
        <end position="387"/>
    </location>
</feature>
<name>A0A7W1WPJ1_9BACL</name>
<reference evidence="4 5" key="1">
    <citation type="submission" date="2020-07" db="EMBL/GenBank/DDBJ databases">
        <authorList>
            <person name="Feng H."/>
        </authorList>
    </citation>
    <scope>NUCLEOTIDE SEQUENCE [LARGE SCALE GENOMIC DNA]</scope>
    <source>
        <strain evidence="5">s-10</strain>
    </source>
</reference>
<dbReference type="RefSeq" id="WP_181750875.1">
    <property type="nucleotide sequence ID" value="NZ_JACEIQ010000003.1"/>
</dbReference>
<organism evidence="4 5">
    <name type="scientific">Paenactinomyces guangxiensis</name>
    <dbReference type="NCBI Taxonomy" id="1490290"/>
    <lineage>
        <taxon>Bacteria</taxon>
        <taxon>Bacillati</taxon>
        <taxon>Bacillota</taxon>
        <taxon>Bacilli</taxon>
        <taxon>Bacillales</taxon>
        <taxon>Thermoactinomycetaceae</taxon>
        <taxon>Paenactinomyces</taxon>
    </lineage>
</organism>
<keyword evidence="1" id="KW-1133">Transmembrane helix</keyword>
<evidence type="ECO:0000313" key="4">
    <source>
        <dbReference type="EMBL" id="MBA4493635.1"/>
    </source>
</evidence>
<sequence length="762" mass="83836">MRWKQLCRWVCLVCLVAVPLSFFPVNLTESAPQKARLEVEPGWKGEYKGDFVPVKVRITGTSNVKGELSVTVPDSNSNNQKMTAFPSEKIEVASGATKEITLIVPKKMARPDASVVLLINGEVTAARKIGGRQLGTNDLAVGVLSDDHSVAPFAQGVAADDKNLSVHTYPLTVKDIPVQAQGLSGLDVLVINRLASESLTPAQLNAIHLWVTNGGRLLIGGGNQATVTAKGLEGLLPVQLTGKTGTAGDLKSLSTWGPPPSGTIEISQSVLKEGSRALATSGEQVLLASRNVGKGKVFYAGYDLAVAPMDGWAGNKKLWSQQLLFLKETDQRQMMQYNGIGAFRDPWGLQNALKKMPHITLPKMSILIVVFGLYVIIAGPVTYWVFARRKKHEWNWVAVPLVGILVAAGLYAYGNNLRGNAVLVHNIGIVNADSSGFASVHGASAIVSQDADDYKIKFPDGFAWPIEHEHISPQSAGSKKWISLQNGASILYDNVPQWSIRESYVELTKQVGGNLTGSFSYQNGRVVGKVNNGTRLKLKNVEVLLGNSHVTIGDLKPGESKDFTGQMSTSGGRLQVNPLRFRGREAEIYYLASQKLPPIRKYDVIGWTEDPLIKTEVTDHKIKSANLYLVNGTISKNTDAQGNLTLLFGEIEPEIINSTYPAYQDFLSDRKPVVMDNNGTITFEFPLQQKFDRINRLDIRTDKVKTEIYNWQNQRWELLAAMNKKAYSSYFSKDQRVRIRVHINAHQMIQQPQIEIEGRVKQ</sequence>
<dbReference type="SUPFAM" id="SSF52317">
    <property type="entry name" value="Class I glutamine amidotransferase-like"/>
    <property type="match status" value="1"/>
</dbReference>
<evidence type="ECO:0000259" key="3">
    <source>
        <dbReference type="Pfam" id="PF24157"/>
    </source>
</evidence>
<feature type="transmembrane region" description="Helical" evidence="1">
    <location>
        <begin position="394"/>
        <end position="413"/>
    </location>
</feature>
<dbReference type="Gene3D" id="3.40.50.880">
    <property type="match status" value="1"/>
</dbReference>
<dbReference type="InterPro" id="IPR029062">
    <property type="entry name" value="Class_I_gatase-like"/>
</dbReference>
<keyword evidence="5" id="KW-1185">Reference proteome</keyword>
<accession>A0A7W1WPJ1</accession>
<evidence type="ECO:0000313" key="5">
    <source>
        <dbReference type="Proteomes" id="UP000535491"/>
    </source>
</evidence>
<proteinExistence type="predicted"/>
<protein>
    <recommendedName>
        <fullName evidence="3">DUF7408 domain-containing protein</fullName>
    </recommendedName>
</protein>
<dbReference type="Proteomes" id="UP000535491">
    <property type="component" value="Unassembled WGS sequence"/>
</dbReference>
<keyword evidence="1" id="KW-0812">Transmembrane</keyword>
<dbReference type="InterPro" id="IPR055831">
    <property type="entry name" value="DUF7408"/>
</dbReference>
<dbReference type="EMBL" id="JACEIQ010000003">
    <property type="protein sequence ID" value="MBA4493635.1"/>
    <property type="molecule type" value="Genomic_DNA"/>
</dbReference>
<dbReference type="Pfam" id="PF24157">
    <property type="entry name" value="DUF7408"/>
    <property type="match status" value="1"/>
</dbReference>
<feature type="domain" description="DUF7408" evidence="3">
    <location>
        <begin position="170"/>
        <end position="302"/>
    </location>
</feature>
<keyword evidence="1" id="KW-0472">Membrane</keyword>
<feature type="signal peptide" evidence="2">
    <location>
        <begin position="1"/>
        <end position="27"/>
    </location>
</feature>
<evidence type="ECO:0000256" key="1">
    <source>
        <dbReference type="SAM" id="Phobius"/>
    </source>
</evidence>
<evidence type="ECO:0000256" key="2">
    <source>
        <dbReference type="SAM" id="SignalP"/>
    </source>
</evidence>
<dbReference type="AlphaFoldDB" id="A0A7W1WPJ1"/>
<keyword evidence="2" id="KW-0732">Signal</keyword>
<comment type="caution">
    <text evidence="4">The sequence shown here is derived from an EMBL/GenBank/DDBJ whole genome shotgun (WGS) entry which is preliminary data.</text>
</comment>
<gene>
    <name evidence="4" type="ORF">H1191_04880</name>
</gene>
<feature type="chain" id="PRO_5038636122" description="DUF7408 domain-containing protein" evidence="2">
    <location>
        <begin position="28"/>
        <end position="762"/>
    </location>
</feature>